<dbReference type="SUPFAM" id="SSF56317">
    <property type="entry name" value="Carbon-nitrogen hydrolase"/>
    <property type="match status" value="1"/>
</dbReference>
<evidence type="ECO:0000256" key="2">
    <source>
        <dbReference type="ARBA" id="ARBA00022475"/>
    </source>
</evidence>
<dbReference type="Pfam" id="PF20154">
    <property type="entry name" value="LNT_N"/>
    <property type="match status" value="1"/>
</dbReference>
<dbReference type="AlphaFoldDB" id="A0A0F9QU30"/>
<keyword evidence="6 8" id="KW-0472">Membrane</keyword>
<evidence type="ECO:0000256" key="4">
    <source>
        <dbReference type="ARBA" id="ARBA00022692"/>
    </source>
</evidence>
<dbReference type="NCBIfam" id="TIGR00546">
    <property type="entry name" value="lnt"/>
    <property type="match status" value="1"/>
</dbReference>
<feature type="transmembrane region" description="Helical" evidence="8">
    <location>
        <begin position="472"/>
        <end position="494"/>
    </location>
</feature>
<gene>
    <name evidence="10" type="ORF">LCGC14_0678040</name>
</gene>
<keyword evidence="5 8" id="KW-1133">Transmembrane helix</keyword>
<accession>A0A0F9QU30</accession>
<keyword evidence="4 8" id="KW-0812">Transmembrane</keyword>
<evidence type="ECO:0000256" key="3">
    <source>
        <dbReference type="ARBA" id="ARBA00022679"/>
    </source>
</evidence>
<evidence type="ECO:0000259" key="9">
    <source>
        <dbReference type="PROSITE" id="PS50263"/>
    </source>
</evidence>
<feature type="transmembrane region" description="Helical" evidence="8">
    <location>
        <begin position="92"/>
        <end position="113"/>
    </location>
</feature>
<evidence type="ECO:0000313" key="10">
    <source>
        <dbReference type="EMBL" id="KKN45934.1"/>
    </source>
</evidence>
<organism evidence="10">
    <name type="scientific">marine sediment metagenome</name>
    <dbReference type="NCBI Taxonomy" id="412755"/>
    <lineage>
        <taxon>unclassified sequences</taxon>
        <taxon>metagenomes</taxon>
        <taxon>ecological metagenomes</taxon>
    </lineage>
</organism>
<dbReference type="PANTHER" id="PTHR38686">
    <property type="entry name" value="APOLIPOPROTEIN N-ACYLTRANSFERASE"/>
    <property type="match status" value="1"/>
</dbReference>
<dbReference type="GO" id="GO:0016410">
    <property type="term" value="F:N-acyltransferase activity"/>
    <property type="evidence" value="ECO:0007669"/>
    <property type="project" value="InterPro"/>
</dbReference>
<keyword evidence="3" id="KW-0808">Transferase</keyword>
<feature type="domain" description="CN hydrolase" evidence="9">
    <location>
        <begin position="228"/>
        <end position="465"/>
    </location>
</feature>
<dbReference type="Gene3D" id="3.60.110.10">
    <property type="entry name" value="Carbon-nitrogen hydrolase"/>
    <property type="match status" value="1"/>
</dbReference>
<feature type="transmembrane region" description="Helical" evidence="8">
    <location>
        <begin position="125"/>
        <end position="145"/>
    </location>
</feature>
<dbReference type="Pfam" id="PF00795">
    <property type="entry name" value="CN_hydrolase"/>
    <property type="match status" value="1"/>
</dbReference>
<feature type="transmembrane region" description="Helical" evidence="8">
    <location>
        <begin position="165"/>
        <end position="189"/>
    </location>
</feature>
<dbReference type="InterPro" id="IPR004563">
    <property type="entry name" value="Apolipo_AcylTrfase"/>
</dbReference>
<sequence length="499" mass="55867">MTNVMKQAFLTWRGDLIALMAGMLLPLSFSPFHYYPVAVISLTLLFVCWQGISAKQAARRGFLFGLGFFGVGVSWVYVAIHDFGSSGMPLGVLLTALFVAFFASYLAFVGWAIKKISPGILSTVDFVLLLPVAWLVFEFFKGWFLTGFPWLEVGAGQIDGPLSGYTPIIGVLGVSLLTAISAGLLAAAWQARRASLSIIVLIIWAGGYFLKPVLWTQPVDKEIKVTIVQGNIPQDIKWNPDQLYKTLALYKARTEQHWDSDLVVWPENAVTVFYHQVKKFYLDPLEKEAIANKTDILLGLPVLNEKTDEYYNSIMSLGLQQEFYYKSHLVPFGDYVPFEWLRGVIKFFDLPMSAFRPGPISEQLVHAAGHAVGLSICYEDTFSTEVLRSVPKAAFLVNATNNAWYGDSFAPHQHLQISQNRALETGRATVRATTNGVSALIDFKGNLQQQTEQFEEATLTGNVQPRQGATPYVMWGQWPLWLLSLFMLIAWAYYRRAVK</sequence>
<keyword evidence="7" id="KW-0012">Acyltransferase</keyword>
<dbReference type="CDD" id="cd07571">
    <property type="entry name" value="ALP_N-acyl_transferase"/>
    <property type="match status" value="1"/>
</dbReference>
<keyword evidence="2" id="KW-1003">Cell membrane</keyword>
<feature type="transmembrane region" description="Helical" evidence="8">
    <location>
        <begin position="61"/>
        <end position="80"/>
    </location>
</feature>
<evidence type="ECO:0000256" key="8">
    <source>
        <dbReference type="SAM" id="Phobius"/>
    </source>
</evidence>
<reference evidence="10" key="1">
    <citation type="journal article" date="2015" name="Nature">
        <title>Complex archaea that bridge the gap between prokaryotes and eukaryotes.</title>
        <authorList>
            <person name="Spang A."/>
            <person name="Saw J.H."/>
            <person name="Jorgensen S.L."/>
            <person name="Zaremba-Niedzwiedzka K."/>
            <person name="Martijn J."/>
            <person name="Lind A.E."/>
            <person name="van Eijk R."/>
            <person name="Schleper C."/>
            <person name="Guy L."/>
            <person name="Ettema T.J."/>
        </authorList>
    </citation>
    <scope>NUCLEOTIDE SEQUENCE</scope>
</reference>
<dbReference type="GO" id="GO:0005886">
    <property type="term" value="C:plasma membrane"/>
    <property type="evidence" value="ECO:0007669"/>
    <property type="project" value="UniProtKB-SubCell"/>
</dbReference>
<name>A0A0F9QU30_9ZZZZ</name>
<dbReference type="InterPro" id="IPR003010">
    <property type="entry name" value="C-N_Hydrolase"/>
</dbReference>
<feature type="transmembrane region" description="Helical" evidence="8">
    <location>
        <begin position="35"/>
        <end position="54"/>
    </location>
</feature>
<evidence type="ECO:0000256" key="5">
    <source>
        <dbReference type="ARBA" id="ARBA00022989"/>
    </source>
</evidence>
<proteinExistence type="inferred from homology"/>
<dbReference type="PANTHER" id="PTHR38686:SF1">
    <property type="entry name" value="APOLIPOPROTEIN N-ACYLTRANSFERASE"/>
    <property type="match status" value="1"/>
</dbReference>
<evidence type="ECO:0000256" key="7">
    <source>
        <dbReference type="ARBA" id="ARBA00023315"/>
    </source>
</evidence>
<comment type="caution">
    <text evidence="10">The sequence shown here is derived from an EMBL/GenBank/DDBJ whole genome shotgun (WGS) entry which is preliminary data.</text>
</comment>
<comment type="subcellular location">
    <subcellularLocation>
        <location evidence="1">Cell membrane</location>
        <topology evidence="1">Multi-pass membrane protein</topology>
    </subcellularLocation>
</comment>
<dbReference type="GO" id="GO:0042158">
    <property type="term" value="P:lipoprotein biosynthetic process"/>
    <property type="evidence" value="ECO:0007669"/>
    <property type="project" value="InterPro"/>
</dbReference>
<dbReference type="EMBL" id="LAZR01001358">
    <property type="protein sequence ID" value="KKN45934.1"/>
    <property type="molecule type" value="Genomic_DNA"/>
</dbReference>
<dbReference type="InterPro" id="IPR045378">
    <property type="entry name" value="LNT_N"/>
</dbReference>
<dbReference type="HAMAP" id="MF_01148">
    <property type="entry name" value="Lnt"/>
    <property type="match status" value="1"/>
</dbReference>
<dbReference type="PROSITE" id="PS50263">
    <property type="entry name" value="CN_HYDROLASE"/>
    <property type="match status" value="1"/>
</dbReference>
<feature type="transmembrane region" description="Helical" evidence="8">
    <location>
        <begin position="196"/>
        <end position="215"/>
    </location>
</feature>
<protein>
    <recommendedName>
        <fullName evidence="9">CN hydrolase domain-containing protein</fullName>
    </recommendedName>
</protein>
<evidence type="ECO:0000256" key="6">
    <source>
        <dbReference type="ARBA" id="ARBA00023136"/>
    </source>
</evidence>
<dbReference type="InterPro" id="IPR036526">
    <property type="entry name" value="C-N_Hydrolase_sf"/>
</dbReference>
<evidence type="ECO:0000256" key="1">
    <source>
        <dbReference type="ARBA" id="ARBA00004651"/>
    </source>
</evidence>